<dbReference type="Gene3D" id="1.25.40.20">
    <property type="entry name" value="Ankyrin repeat-containing domain"/>
    <property type="match status" value="3"/>
</dbReference>
<proteinExistence type="predicted"/>
<dbReference type="PANTHER" id="PTHR46586">
    <property type="entry name" value="ANKYRIN REPEAT-CONTAINING PROTEIN"/>
    <property type="match status" value="1"/>
</dbReference>
<gene>
    <name evidence="4" type="primary">Aste57867_11766</name>
    <name evidence="3" type="ORF">As57867_011721</name>
    <name evidence="4" type="ORF">ASTE57867_11766</name>
</gene>
<sequence>MGSFQSSSAAPPPPTRPLSPKALKETHPTVEDSESHAPDYPRLAAMDVLQSPELVGLILPFQEGIYEDMVPFCRLTLPTLPDPDKLNDPDVDPDFAALHAVLSPWIARFGTSRLDKLFACQRHMHHIVLLHSIYYCVVDHVFYLYDNDLFFATYYPHIDLAAINGQARLLPFLDHIGCRGTMKAIDGAAQNGHLEVIQWLVANRLDGATERALDGAAAANHLAVVAFLDENRRDGATTAAMDLAATNGHLDMIRYLHTYRREGCTTKAMDGAAANGHLEVVQFLHECRPEGCTTRAMEQAATHGHLDVVVFLHDHRTEGCRVQAVDGAASHGHVDVVEWLLANRTEGLSTAAMDGAAANGHLAMVEWLHNHRNEGCTTKAINHAATNGHLEVVQWLAANRTEGCSGLALDGAATNGYLDIVQFLHTNYPALRASVQAMNGAARNGHLAVVQWWTEHRKEGCTTVAMDDAAENGHLEVVQYLHAHRTEGCTTKAMDGAAKNGHLDMLKYLDQNRHEGCTGQALFWAEEKEFRAMAKWLKAKNALEWSSDEQHSFRMCLRAKVAQRVSVVHDCVEQYKFLDFDFLMDGFLTGSSNECAFMNICKRLHACEISTTRNYASHRTDAPRQEPIQNISTMFYSDMFVPARFLEGSAAWQAVLILRKGKSHRLFFMPFGLGSMQCIAYRFVLTEMRVTLATMASQFDVELTENADLRYKFNGFKMAPVKFEIRLHRAVQKHPKE</sequence>
<dbReference type="InterPro" id="IPR036396">
    <property type="entry name" value="Cyt_P450_sf"/>
</dbReference>
<dbReference type="SUPFAM" id="SSF48403">
    <property type="entry name" value="Ankyrin repeat"/>
    <property type="match status" value="1"/>
</dbReference>
<evidence type="ECO:0000313" key="3">
    <source>
        <dbReference type="EMBL" id="KAF0697555.1"/>
    </source>
</evidence>
<dbReference type="Pfam" id="PF00067">
    <property type="entry name" value="p450"/>
    <property type="match status" value="1"/>
</dbReference>
<feature type="compositionally biased region" description="Basic and acidic residues" evidence="1">
    <location>
        <begin position="22"/>
        <end position="37"/>
    </location>
</feature>
<evidence type="ECO:0000313" key="4">
    <source>
        <dbReference type="EMBL" id="VFT88622.1"/>
    </source>
</evidence>
<organism evidence="4 5">
    <name type="scientific">Aphanomyces stellatus</name>
    <dbReference type="NCBI Taxonomy" id="120398"/>
    <lineage>
        <taxon>Eukaryota</taxon>
        <taxon>Sar</taxon>
        <taxon>Stramenopiles</taxon>
        <taxon>Oomycota</taxon>
        <taxon>Saprolegniomycetes</taxon>
        <taxon>Saprolegniales</taxon>
        <taxon>Verrucalvaceae</taxon>
        <taxon>Aphanomyces</taxon>
    </lineage>
</organism>
<dbReference type="AlphaFoldDB" id="A0A485KV13"/>
<dbReference type="Pfam" id="PF13637">
    <property type="entry name" value="Ank_4"/>
    <property type="match status" value="2"/>
</dbReference>
<reference evidence="4 5" key="1">
    <citation type="submission" date="2019-03" db="EMBL/GenBank/DDBJ databases">
        <authorList>
            <person name="Gaulin E."/>
            <person name="Dumas B."/>
        </authorList>
    </citation>
    <scope>NUCLEOTIDE SEQUENCE [LARGE SCALE GENOMIC DNA]</scope>
    <source>
        <strain evidence="4">CBS 568.67</strain>
    </source>
</reference>
<keyword evidence="5" id="KW-1185">Reference proteome</keyword>
<dbReference type="Proteomes" id="UP000332933">
    <property type="component" value="Unassembled WGS sequence"/>
</dbReference>
<dbReference type="InterPro" id="IPR052050">
    <property type="entry name" value="SecEffector_AnkRepeat"/>
</dbReference>
<dbReference type="Gene3D" id="1.10.630.10">
    <property type="entry name" value="Cytochrome P450"/>
    <property type="match status" value="1"/>
</dbReference>
<dbReference type="InterPro" id="IPR036770">
    <property type="entry name" value="Ankyrin_rpt-contain_sf"/>
</dbReference>
<reference evidence="3" key="2">
    <citation type="submission" date="2019-06" db="EMBL/GenBank/DDBJ databases">
        <title>Genomics analysis of Aphanomyces spp. identifies a new class of oomycete effector associated with host adaptation.</title>
        <authorList>
            <person name="Gaulin E."/>
        </authorList>
    </citation>
    <scope>NUCLEOTIDE SEQUENCE</scope>
    <source>
        <strain evidence="3">CBS 578.67</strain>
    </source>
</reference>
<dbReference type="SUPFAM" id="SSF48264">
    <property type="entry name" value="Cytochrome P450"/>
    <property type="match status" value="1"/>
</dbReference>
<dbReference type="EMBL" id="CAADRA010005329">
    <property type="protein sequence ID" value="VFT88622.1"/>
    <property type="molecule type" value="Genomic_DNA"/>
</dbReference>
<dbReference type="EMBL" id="VJMH01005308">
    <property type="protein sequence ID" value="KAF0697555.1"/>
    <property type="molecule type" value="Genomic_DNA"/>
</dbReference>
<dbReference type="InterPro" id="IPR002110">
    <property type="entry name" value="Ankyrin_rpt"/>
</dbReference>
<keyword evidence="2" id="KW-0472">Membrane</keyword>
<dbReference type="OrthoDB" id="543798at2759"/>
<keyword evidence="2" id="KW-0812">Transmembrane</keyword>
<feature type="region of interest" description="Disordered" evidence="1">
    <location>
        <begin position="1"/>
        <end position="37"/>
    </location>
</feature>
<evidence type="ECO:0000313" key="5">
    <source>
        <dbReference type="Proteomes" id="UP000332933"/>
    </source>
</evidence>
<dbReference type="GO" id="GO:0005506">
    <property type="term" value="F:iron ion binding"/>
    <property type="evidence" value="ECO:0007669"/>
    <property type="project" value="InterPro"/>
</dbReference>
<dbReference type="Pfam" id="PF12796">
    <property type="entry name" value="Ank_2"/>
    <property type="match status" value="2"/>
</dbReference>
<evidence type="ECO:0000256" key="2">
    <source>
        <dbReference type="SAM" id="Phobius"/>
    </source>
</evidence>
<dbReference type="GO" id="GO:0016705">
    <property type="term" value="F:oxidoreductase activity, acting on paired donors, with incorporation or reduction of molecular oxygen"/>
    <property type="evidence" value="ECO:0007669"/>
    <property type="project" value="InterPro"/>
</dbReference>
<accession>A0A485KV13</accession>
<protein>
    <submittedName>
        <fullName evidence="4">Aste57867_11766 protein</fullName>
    </submittedName>
</protein>
<dbReference type="PANTHER" id="PTHR46586:SF3">
    <property type="entry name" value="ANKYRIN REPEAT-CONTAINING PROTEIN"/>
    <property type="match status" value="1"/>
</dbReference>
<dbReference type="InterPro" id="IPR001128">
    <property type="entry name" value="Cyt_P450"/>
</dbReference>
<dbReference type="GO" id="GO:0004497">
    <property type="term" value="F:monooxygenase activity"/>
    <property type="evidence" value="ECO:0007669"/>
    <property type="project" value="InterPro"/>
</dbReference>
<dbReference type="GO" id="GO:0020037">
    <property type="term" value="F:heme binding"/>
    <property type="evidence" value="ECO:0007669"/>
    <property type="project" value="InterPro"/>
</dbReference>
<evidence type="ECO:0000256" key="1">
    <source>
        <dbReference type="SAM" id="MobiDB-lite"/>
    </source>
</evidence>
<name>A0A485KV13_9STRA</name>
<feature type="transmembrane region" description="Helical" evidence="2">
    <location>
        <begin position="666"/>
        <end position="685"/>
    </location>
</feature>
<keyword evidence="2" id="KW-1133">Transmembrane helix</keyword>